<gene>
    <name evidence="1" type="ORF">OESDEN_03471</name>
</gene>
<keyword evidence="2" id="KW-1185">Reference proteome</keyword>
<dbReference type="PROSITE" id="PS51257">
    <property type="entry name" value="PROKAR_LIPOPROTEIN"/>
    <property type="match status" value="1"/>
</dbReference>
<organism evidence="1 2">
    <name type="scientific">Oesophagostomum dentatum</name>
    <name type="common">Nodular worm</name>
    <dbReference type="NCBI Taxonomy" id="61180"/>
    <lineage>
        <taxon>Eukaryota</taxon>
        <taxon>Metazoa</taxon>
        <taxon>Ecdysozoa</taxon>
        <taxon>Nematoda</taxon>
        <taxon>Chromadorea</taxon>
        <taxon>Rhabditida</taxon>
        <taxon>Rhabditina</taxon>
        <taxon>Rhabditomorpha</taxon>
        <taxon>Strongyloidea</taxon>
        <taxon>Strongylidae</taxon>
        <taxon>Oesophagostomum</taxon>
    </lineage>
</organism>
<dbReference type="EMBL" id="KN549635">
    <property type="protein sequence ID" value="KHJ96562.1"/>
    <property type="molecule type" value="Genomic_DNA"/>
</dbReference>
<dbReference type="OrthoDB" id="10415385at2759"/>
<dbReference type="Proteomes" id="UP000053660">
    <property type="component" value="Unassembled WGS sequence"/>
</dbReference>
<sequence length="116" mass="13145">MLAWKYILKVADCNFEEESNGFLNTLSACTPSTISGIIFTGSNYFILDAKNATDFVLLPQTFDSCELRPRSKREAKKNRNTLPTYYSEYADGKWRYVELALVADYSVYKRGTGAIS</sequence>
<dbReference type="AlphaFoldDB" id="A0A0B1TL72"/>
<reference evidence="1 2" key="1">
    <citation type="submission" date="2014-03" db="EMBL/GenBank/DDBJ databases">
        <title>Draft genome of the hookworm Oesophagostomum dentatum.</title>
        <authorList>
            <person name="Mitreva M."/>
        </authorList>
    </citation>
    <scope>NUCLEOTIDE SEQUENCE [LARGE SCALE GENOMIC DNA]</scope>
    <source>
        <strain evidence="1 2">OD-Hann</strain>
    </source>
</reference>
<evidence type="ECO:0000313" key="2">
    <source>
        <dbReference type="Proteomes" id="UP000053660"/>
    </source>
</evidence>
<proteinExistence type="predicted"/>
<evidence type="ECO:0000313" key="1">
    <source>
        <dbReference type="EMBL" id="KHJ96562.1"/>
    </source>
</evidence>
<protein>
    <submittedName>
        <fullName evidence="1">Uncharacterized protein</fullName>
    </submittedName>
</protein>
<name>A0A0B1TL72_OESDE</name>
<accession>A0A0B1TL72</accession>